<proteinExistence type="predicted"/>
<organism evidence="1 2">
    <name type="scientific">Bailinhaonella thermotolerans</name>
    <dbReference type="NCBI Taxonomy" id="1070861"/>
    <lineage>
        <taxon>Bacteria</taxon>
        <taxon>Bacillati</taxon>
        <taxon>Actinomycetota</taxon>
        <taxon>Actinomycetes</taxon>
        <taxon>Streptosporangiales</taxon>
        <taxon>Streptosporangiaceae</taxon>
        <taxon>Bailinhaonella</taxon>
    </lineage>
</organism>
<dbReference type="EMBL" id="QZEY01000019">
    <property type="protein sequence ID" value="RJL23169.1"/>
    <property type="molecule type" value="Genomic_DNA"/>
</dbReference>
<comment type="caution">
    <text evidence="1">The sequence shown here is derived from an EMBL/GenBank/DDBJ whole genome shotgun (WGS) entry which is preliminary data.</text>
</comment>
<protein>
    <submittedName>
        <fullName evidence="1">Uncharacterized protein</fullName>
    </submittedName>
</protein>
<keyword evidence="2" id="KW-1185">Reference proteome</keyword>
<gene>
    <name evidence="1" type="ORF">D5H75_32835</name>
</gene>
<reference evidence="1 2" key="1">
    <citation type="submission" date="2018-09" db="EMBL/GenBank/DDBJ databases">
        <title>YIM 75507 draft genome.</title>
        <authorList>
            <person name="Tang S."/>
            <person name="Feng Y."/>
        </authorList>
    </citation>
    <scope>NUCLEOTIDE SEQUENCE [LARGE SCALE GENOMIC DNA]</scope>
    <source>
        <strain evidence="1 2">YIM 75507</strain>
    </source>
</reference>
<evidence type="ECO:0000313" key="2">
    <source>
        <dbReference type="Proteomes" id="UP000265768"/>
    </source>
</evidence>
<sequence>MVSTFPGPVVDGGVFVSGLADHLSAVWRVICQSLNADMLIRIAAVAGPTPSPSPRVAPARSAGGGRVVRGEVDRLLARRVQLGEVGGSRLPWLVAGAFGGPGLGGVQAAAVGAVPAWAVAGAGAAEAEQDVVAGVQGLAVVGVAVDEPGLAQAIFLDAVTGGAGDVVLAIAGGDHGVEGGGLVAAEDVVAGPGGGQFLDLAGGERAEAGGQGVGAGGFVA</sequence>
<dbReference type="AlphaFoldDB" id="A0A3A4A5Q8"/>
<name>A0A3A4A5Q8_9ACTN</name>
<dbReference type="Proteomes" id="UP000265768">
    <property type="component" value="Unassembled WGS sequence"/>
</dbReference>
<accession>A0A3A4A5Q8</accession>
<evidence type="ECO:0000313" key="1">
    <source>
        <dbReference type="EMBL" id="RJL23169.1"/>
    </source>
</evidence>